<name>A0AAW0S7K9_9HYPO</name>
<dbReference type="GO" id="GO:0005737">
    <property type="term" value="C:cytoplasm"/>
    <property type="evidence" value="ECO:0007669"/>
    <property type="project" value="TreeGrafter"/>
</dbReference>
<dbReference type="PANTHER" id="PTHR46237:SF1">
    <property type="entry name" value="CYTOCHROME B5 REDUCTASE 4"/>
    <property type="match status" value="1"/>
</dbReference>
<dbReference type="InterPro" id="IPR001199">
    <property type="entry name" value="Cyt_B5-like_heme/steroid-bd"/>
</dbReference>
<accession>A0AAW0S7K9</accession>
<dbReference type="Proteomes" id="UP001397290">
    <property type="component" value="Unassembled WGS sequence"/>
</dbReference>
<evidence type="ECO:0000259" key="4">
    <source>
        <dbReference type="PROSITE" id="PS50255"/>
    </source>
</evidence>
<evidence type="ECO:0000313" key="5">
    <source>
        <dbReference type="EMBL" id="KAK8150542.1"/>
    </source>
</evidence>
<protein>
    <recommendedName>
        <fullName evidence="4">Cytochrome b5 heme-binding domain-containing protein</fullName>
    </recommendedName>
</protein>
<dbReference type="InterPro" id="IPR036400">
    <property type="entry name" value="Cyt_B5-like_heme/steroid_sf"/>
</dbReference>
<evidence type="ECO:0000256" key="2">
    <source>
        <dbReference type="ARBA" id="ARBA00022723"/>
    </source>
</evidence>
<keyword evidence="1" id="KW-0349">Heme</keyword>
<dbReference type="PANTHER" id="PTHR46237">
    <property type="entry name" value="CYTOCHROME B5 REDUCTASE 4 FAMILY MEMBER"/>
    <property type="match status" value="1"/>
</dbReference>
<dbReference type="GO" id="GO:0020037">
    <property type="term" value="F:heme binding"/>
    <property type="evidence" value="ECO:0007669"/>
    <property type="project" value="TreeGrafter"/>
</dbReference>
<dbReference type="InterPro" id="IPR051872">
    <property type="entry name" value="Cytochrome_b5/Flavoprotein_Rdt"/>
</dbReference>
<dbReference type="Gene3D" id="3.10.120.10">
    <property type="entry name" value="Cytochrome b5-like heme/steroid binding domain"/>
    <property type="match status" value="1"/>
</dbReference>
<feature type="domain" description="Cytochrome b5 heme-binding" evidence="4">
    <location>
        <begin position="323"/>
        <end position="400"/>
    </location>
</feature>
<gene>
    <name evidence="5" type="ORF">G3M48_001117</name>
</gene>
<dbReference type="AlphaFoldDB" id="A0AAW0S7K9"/>
<evidence type="ECO:0000313" key="6">
    <source>
        <dbReference type="Proteomes" id="UP001397290"/>
    </source>
</evidence>
<dbReference type="SUPFAM" id="SSF55856">
    <property type="entry name" value="Cytochrome b5-like heme/steroid binding domain"/>
    <property type="match status" value="1"/>
</dbReference>
<dbReference type="GO" id="GO:0004128">
    <property type="term" value="F:cytochrome-b5 reductase activity, acting on NAD(P)H"/>
    <property type="evidence" value="ECO:0007669"/>
    <property type="project" value="TreeGrafter"/>
</dbReference>
<sequence length="562" mass="61860">MHRKKALRIVLSFRAGQLYTSSGTQKSSSPERHLSNTLKAAMDARFGTNALDRKIPARGHIISPVLDQNGEVAAAKIRFDFEVPIIVGAGDAIYSITRSHSQESTPRLEKGGFVSAPSVKICCRNAGAVSSFLCSRRGSFPVQLALRPNPHFRISGNEASHEQTIFIAQNGAAGIFCSWLAQQRAVVGNYLLIVAARQFKMLPYALELKDNLEKLGSQLQVVLCLFQGNEEDSTLGCDNVETFCGRVTDYLDISVLPSVRATYVCGSAEFGLDVARRINNQTKANRKQTLGPRFTPVLTSRMPDLRLHVASSVGTPCEHQKRLRFVSRNELAMHNTPGDIWISLKGIIYDISILPSFHPGGEKTLLCRAGLEADDMFDSVHEESFEVESILRGLEIGRLLPSSAGSDQRDQCLEKLVQIQNDLTNSTRFEERPTGSTDQLSRAPPVEIVRCSLIQFLASWSALLDSFSPQQELADALQSAVDAVLASMLKEQQELYEEHFSDLARCARGLQDMFEAREMHAVKIHSVLDSLKADTVGGNKYLTPSTAKKLLGGVKYLLPPTV</sequence>
<dbReference type="SMART" id="SM01117">
    <property type="entry name" value="Cyt-b5"/>
    <property type="match status" value="1"/>
</dbReference>
<organism evidence="5 6">
    <name type="scientific">Beauveria asiatica</name>
    <dbReference type="NCBI Taxonomy" id="1069075"/>
    <lineage>
        <taxon>Eukaryota</taxon>
        <taxon>Fungi</taxon>
        <taxon>Dikarya</taxon>
        <taxon>Ascomycota</taxon>
        <taxon>Pezizomycotina</taxon>
        <taxon>Sordariomycetes</taxon>
        <taxon>Hypocreomycetidae</taxon>
        <taxon>Hypocreales</taxon>
        <taxon>Cordycipitaceae</taxon>
        <taxon>Beauveria</taxon>
    </lineage>
</organism>
<reference evidence="5 6" key="1">
    <citation type="submission" date="2020-02" db="EMBL/GenBank/DDBJ databases">
        <title>Comparative genomics of the hypocrealean fungal genus Beauvera.</title>
        <authorList>
            <person name="Showalter D.N."/>
            <person name="Bushley K.E."/>
            <person name="Rehner S.A."/>
        </authorList>
    </citation>
    <scope>NUCLEOTIDE SEQUENCE [LARGE SCALE GENOMIC DNA]</scope>
    <source>
        <strain evidence="5 6">ARSEF4384</strain>
    </source>
</reference>
<dbReference type="PROSITE" id="PS50255">
    <property type="entry name" value="CYTOCHROME_B5_2"/>
    <property type="match status" value="1"/>
</dbReference>
<dbReference type="EMBL" id="JAAHCF010000013">
    <property type="protein sequence ID" value="KAK8150542.1"/>
    <property type="molecule type" value="Genomic_DNA"/>
</dbReference>
<proteinExistence type="predicted"/>
<dbReference type="GO" id="GO:0046872">
    <property type="term" value="F:metal ion binding"/>
    <property type="evidence" value="ECO:0007669"/>
    <property type="project" value="UniProtKB-KW"/>
</dbReference>
<comment type="caution">
    <text evidence="5">The sequence shown here is derived from an EMBL/GenBank/DDBJ whole genome shotgun (WGS) entry which is preliminary data.</text>
</comment>
<dbReference type="Pfam" id="PF00173">
    <property type="entry name" value="Cyt-b5"/>
    <property type="match status" value="1"/>
</dbReference>
<keyword evidence="3" id="KW-0408">Iron</keyword>
<evidence type="ECO:0000256" key="1">
    <source>
        <dbReference type="ARBA" id="ARBA00022617"/>
    </source>
</evidence>
<keyword evidence="6" id="KW-1185">Reference proteome</keyword>
<evidence type="ECO:0000256" key="3">
    <source>
        <dbReference type="ARBA" id="ARBA00023004"/>
    </source>
</evidence>
<keyword evidence="2" id="KW-0479">Metal-binding</keyword>